<feature type="domain" description="CCHC-type" evidence="2">
    <location>
        <begin position="400"/>
        <end position="413"/>
    </location>
</feature>
<dbReference type="Gene3D" id="4.10.60.10">
    <property type="entry name" value="Zinc finger, CCHC-type"/>
    <property type="match status" value="1"/>
</dbReference>
<reference evidence="3" key="1">
    <citation type="journal article" date="2023" name="Insect Mol. Biol.">
        <title>Genome sequencing provides insights into the evolution of gene families encoding plant cell wall-degrading enzymes in longhorned beetles.</title>
        <authorList>
            <person name="Shin N.R."/>
            <person name="Okamura Y."/>
            <person name="Kirsch R."/>
            <person name="Pauchet Y."/>
        </authorList>
    </citation>
    <scope>NUCLEOTIDE SEQUENCE</scope>
    <source>
        <strain evidence="3">MMC_N1</strain>
    </source>
</reference>
<gene>
    <name evidence="3" type="ORF">NQ317_010359</name>
</gene>
<dbReference type="InterPro" id="IPR036875">
    <property type="entry name" value="Znf_CCHC_sf"/>
</dbReference>
<keyword evidence="1" id="KW-0479">Metal-binding</keyword>
<name>A0ABQ9JC06_9CUCU</name>
<feature type="non-terminal residue" evidence="3">
    <location>
        <position position="504"/>
    </location>
</feature>
<keyword evidence="1" id="KW-0863">Zinc-finger</keyword>
<accession>A0ABQ9JC06</accession>
<evidence type="ECO:0000259" key="2">
    <source>
        <dbReference type="PROSITE" id="PS50158"/>
    </source>
</evidence>
<comment type="caution">
    <text evidence="3">The sequence shown here is derived from an EMBL/GenBank/DDBJ whole genome shotgun (WGS) entry which is preliminary data.</text>
</comment>
<sequence length="504" mass="57200">MARRVVINKLDKDELCYELSIRGIGTGNVDEMRTRLSMAFRMEKSGDSLKYPKYPFTFEEDHDAVEKKLDEMEPVVHSFKESRKSGEALKIQSKLSHLLSRLDNMVTEEEEELKKKSELVAKALSLMDTFNVKLDEFDDKARVLPPVLEILDPDSFNAGIAVAPRSSIVDELTRPGTSGHNTNNTMKSIPPNKWNIKFSGNLKEMSLNGFLLQVEELRIARRVSKDTLLDSGIDLFSGKALSFYQDLRKHVNSWDELIEEFKQEFRKGRHDEDLIREIEKRTQAKDESIGIYLAIMNSYFNRLTCSLSEKAKLAIILRNIRPSLQQGIGLREVKSIAELRAICRRLGEKNENIENFHEPPPRRATTLEPDLAYVAEVSEAVNLMEVSRPQPNRNTSEIICFKCHQPGHRATGCASSSKKLHCFKCKKGDLRFGKRTAALLDGRARSVASDPSTTRIMPILEYILDHAKDDERLYFRVDILGTILLGLLDSGATCTILGKEGRKV</sequence>
<dbReference type="InterPro" id="IPR001878">
    <property type="entry name" value="Znf_CCHC"/>
</dbReference>
<keyword evidence="1" id="KW-0862">Zinc</keyword>
<dbReference type="SUPFAM" id="SSF57756">
    <property type="entry name" value="Retrovirus zinc finger-like domains"/>
    <property type="match status" value="1"/>
</dbReference>
<protein>
    <recommendedName>
        <fullName evidence="2">CCHC-type domain-containing protein</fullName>
    </recommendedName>
</protein>
<dbReference type="PROSITE" id="PS50158">
    <property type="entry name" value="ZF_CCHC"/>
    <property type="match status" value="1"/>
</dbReference>
<dbReference type="EMBL" id="JAPWTJ010000870">
    <property type="protein sequence ID" value="KAJ8975129.1"/>
    <property type="molecule type" value="Genomic_DNA"/>
</dbReference>
<evidence type="ECO:0000313" key="3">
    <source>
        <dbReference type="EMBL" id="KAJ8975129.1"/>
    </source>
</evidence>
<dbReference type="Pfam" id="PF19259">
    <property type="entry name" value="Ty3_capsid"/>
    <property type="match status" value="1"/>
</dbReference>
<evidence type="ECO:0000256" key="1">
    <source>
        <dbReference type="PROSITE-ProRule" id="PRU00047"/>
    </source>
</evidence>
<organism evidence="3 4">
    <name type="scientific">Molorchus minor</name>
    <dbReference type="NCBI Taxonomy" id="1323400"/>
    <lineage>
        <taxon>Eukaryota</taxon>
        <taxon>Metazoa</taxon>
        <taxon>Ecdysozoa</taxon>
        <taxon>Arthropoda</taxon>
        <taxon>Hexapoda</taxon>
        <taxon>Insecta</taxon>
        <taxon>Pterygota</taxon>
        <taxon>Neoptera</taxon>
        <taxon>Endopterygota</taxon>
        <taxon>Coleoptera</taxon>
        <taxon>Polyphaga</taxon>
        <taxon>Cucujiformia</taxon>
        <taxon>Chrysomeloidea</taxon>
        <taxon>Cerambycidae</taxon>
        <taxon>Lamiinae</taxon>
        <taxon>Monochamini</taxon>
        <taxon>Molorchus</taxon>
    </lineage>
</organism>
<proteinExistence type="predicted"/>
<keyword evidence="4" id="KW-1185">Reference proteome</keyword>
<dbReference type="InterPro" id="IPR045358">
    <property type="entry name" value="Ty3_capsid"/>
</dbReference>
<evidence type="ECO:0000313" key="4">
    <source>
        <dbReference type="Proteomes" id="UP001162164"/>
    </source>
</evidence>
<dbReference type="Proteomes" id="UP001162164">
    <property type="component" value="Unassembled WGS sequence"/>
</dbReference>